<dbReference type="Proteomes" id="UP000041770">
    <property type="component" value="Unassembled WGS sequence"/>
</dbReference>
<proteinExistence type="predicted"/>
<evidence type="ECO:0000313" key="2">
    <source>
        <dbReference type="Proteomes" id="UP000041770"/>
    </source>
</evidence>
<evidence type="ECO:0000313" key="1">
    <source>
        <dbReference type="EMBL" id="CSC11892.1"/>
    </source>
</evidence>
<reference evidence="1 2" key="1">
    <citation type="submission" date="2015-07" db="EMBL/GenBank/DDBJ databases">
        <authorList>
            <consortium name="Pathogen Informatics"/>
        </authorList>
    </citation>
    <scope>NUCLEOTIDE SEQUENCE [LARGE SCALE GENOMIC DNA]</scope>
    <source>
        <strain evidence="1 2">A316</strain>
    </source>
</reference>
<dbReference type="AlphaFoldDB" id="A0A655UXI3"/>
<protein>
    <submittedName>
        <fullName evidence="1">Uncharacterized protein</fullName>
    </submittedName>
</protein>
<gene>
    <name evidence="1" type="ORF">ERS013200_00576</name>
</gene>
<dbReference type="EMBL" id="CWQY01000003">
    <property type="protein sequence ID" value="CSC11892.1"/>
    <property type="molecule type" value="Genomic_DNA"/>
</dbReference>
<organism evidence="1 2">
    <name type="scientific">Vibrio cholerae</name>
    <dbReference type="NCBI Taxonomy" id="666"/>
    <lineage>
        <taxon>Bacteria</taxon>
        <taxon>Pseudomonadati</taxon>
        <taxon>Pseudomonadota</taxon>
        <taxon>Gammaproteobacteria</taxon>
        <taxon>Vibrionales</taxon>
        <taxon>Vibrionaceae</taxon>
        <taxon>Vibrio</taxon>
    </lineage>
</organism>
<sequence>MEKQDAILRIGRLARLAYHEPTTSLHPHRVFDALLQKLTFSLFQSRRRIQHCGTADRLKCCSTTSESRKKTLRCSHHTIPHESHQSCLDDEYLGRFSTLGFPVRYQRPEKFST</sequence>
<name>A0A655UXI3_VIBCL</name>
<accession>A0A655UXI3</accession>